<name>A0A1I7X1R2_HETBA</name>
<evidence type="ECO:0000313" key="2">
    <source>
        <dbReference type="WBParaSite" id="Hba_11395"/>
    </source>
</evidence>
<reference evidence="2" key="1">
    <citation type="submission" date="2016-11" db="UniProtKB">
        <authorList>
            <consortium name="WormBaseParasite"/>
        </authorList>
    </citation>
    <scope>IDENTIFICATION</scope>
</reference>
<proteinExistence type="predicted"/>
<dbReference type="Proteomes" id="UP000095283">
    <property type="component" value="Unplaced"/>
</dbReference>
<evidence type="ECO:0000313" key="1">
    <source>
        <dbReference type="Proteomes" id="UP000095283"/>
    </source>
</evidence>
<sequence>MGETALLWPAFDATTPFYPPPPPPPLVGDVPLCRIVSIAGWISRHYPSDWLLTQFTHSSAILLIIHQICPLGAFKN</sequence>
<dbReference type="WBParaSite" id="Hba_11395">
    <property type="protein sequence ID" value="Hba_11395"/>
    <property type="gene ID" value="Hba_11395"/>
</dbReference>
<keyword evidence="1" id="KW-1185">Reference proteome</keyword>
<protein>
    <submittedName>
        <fullName evidence="2">Uncharacterized protein</fullName>
    </submittedName>
</protein>
<accession>A0A1I7X1R2</accession>
<dbReference type="AlphaFoldDB" id="A0A1I7X1R2"/>
<organism evidence="1 2">
    <name type="scientific">Heterorhabditis bacteriophora</name>
    <name type="common">Entomopathogenic nematode worm</name>
    <dbReference type="NCBI Taxonomy" id="37862"/>
    <lineage>
        <taxon>Eukaryota</taxon>
        <taxon>Metazoa</taxon>
        <taxon>Ecdysozoa</taxon>
        <taxon>Nematoda</taxon>
        <taxon>Chromadorea</taxon>
        <taxon>Rhabditida</taxon>
        <taxon>Rhabditina</taxon>
        <taxon>Rhabditomorpha</taxon>
        <taxon>Strongyloidea</taxon>
        <taxon>Heterorhabditidae</taxon>
        <taxon>Heterorhabditis</taxon>
    </lineage>
</organism>